<evidence type="ECO:0000313" key="2">
    <source>
        <dbReference type="Proteomes" id="UP000003374"/>
    </source>
</evidence>
<dbReference type="PANTHER" id="PTHR13061:SF56">
    <property type="entry name" value="PROTEIN YRDA"/>
    <property type="match status" value="1"/>
</dbReference>
<dbReference type="InterPro" id="IPR011004">
    <property type="entry name" value="Trimer_LpxA-like_sf"/>
</dbReference>
<dbReference type="PANTHER" id="PTHR13061">
    <property type="entry name" value="DYNACTIN SUBUNIT P25"/>
    <property type="match status" value="1"/>
</dbReference>
<dbReference type="OrthoDB" id="9803036at2"/>
<dbReference type="InterPro" id="IPR047324">
    <property type="entry name" value="LbH_gamma_CA-like"/>
</dbReference>
<dbReference type="CDD" id="cd04645">
    <property type="entry name" value="LbH_gamma_CA_like"/>
    <property type="match status" value="1"/>
</dbReference>
<gene>
    <name evidence="1" type="ORF">NB231_08848</name>
</gene>
<dbReference type="GO" id="GO:0016740">
    <property type="term" value="F:transferase activity"/>
    <property type="evidence" value="ECO:0007669"/>
    <property type="project" value="UniProtKB-KW"/>
</dbReference>
<keyword evidence="1" id="KW-0808">Transferase</keyword>
<dbReference type="EMBL" id="AAOF01000030">
    <property type="protein sequence ID" value="EAR20207.1"/>
    <property type="molecule type" value="Genomic_DNA"/>
</dbReference>
<protein>
    <submittedName>
        <fullName evidence="1">Carbonic anhydrase/acetyltransferase, isoleucine patch superfamily protein</fullName>
    </submittedName>
</protein>
<dbReference type="eggNOG" id="COG0663">
    <property type="taxonomic scope" value="Bacteria"/>
</dbReference>
<organism evidence="1 2">
    <name type="scientific">Nitrococcus mobilis Nb-231</name>
    <dbReference type="NCBI Taxonomy" id="314278"/>
    <lineage>
        <taxon>Bacteria</taxon>
        <taxon>Pseudomonadati</taxon>
        <taxon>Pseudomonadota</taxon>
        <taxon>Gammaproteobacteria</taxon>
        <taxon>Chromatiales</taxon>
        <taxon>Ectothiorhodospiraceae</taxon>
        <taxon>Nitrococcus</taxon>
    </lineage>
</organism>
<reference evidence="1 2" key="1">
    <citation type="submission" date="2006-02" db="EMBL/GenBank/DDBJ databases">
        <authorList>
            <person name="Waterbury J."/>
            <person name="Ferriera S."/>
            <person name="Johnson J."/>
            <person name="Kravitz S."/>
            <person name="Halpern A."/>
            <person name="Remington K."/>
            <person name="Beeson K."/>
            <person name="Tran B."/>
            <person name="Rogers Y.-H."/>
            <person name="Friedman R."/>
            <person name="Venter J.C."/>
        </authorList>
    </citation>
    <scope>NUCLEOTIDE SEQUENCE [LARGE SCALE GENOMIC DNA]</scope>
    <source>
        <strain evidence="1 2">Nb-231</strain>
    </source>
</reference>
<dbReference type="RefSeq" id="WP_005001580.1">
    <property type="nucleotide sequence ID" value="NZ_CH672427.1"/>
</dbReference>
<comment type="caution">
    <text evidence="1">The sequence shown here is derived from an EMBL/GenBank/DDBJ whole genome shotgun (WGS) entry which is preliminary data.</text>
</comment>
<dbReference type="Proteomes" id="UP000003374">
    <property type="component" value="Unassembled WGS sequence"/>
</dbReference>
<evidence type="ECO:0000313" key="1">
    <source>
        <dbReference type="EMBL" id="EAR20207.1"/>
    </source>
</evidence>
<name>A4BVQ4_9GAMM</name>
<dbReference type="STRING" id="314278.NB231_08848"/>
<dbReference type="SUPFAM" id="SSF51161">
    <property type="entry name" value="Trimeric LpxA-like enzymes"/>
    <property type="match status" value="1"/>
</dbReference>
<dbReference type="Gene3D" id="2.160.10.10">
    <property type="entry name" value="Hexapeptide repeat proteins"/>
    <property type="match status" value="1"/>
</dbReference>
<dbReference type="InterPro" id="IPR050484">
    <property type="entry name" value="Transf_Hexapept/Carb_Anhydrase"/>
</dbReference>
<dbReference type="AlphaFoldDB" id="A4BVQ4"/>
<proteinExistence type="predicted"/>
<accession>A4BVQ4</accession>
<keyword evidence="2" id="KW-1185">Reference proteome</keyword>
<sequence length="177" mass="19339">MLRPFNGQSPQLAATAWVDTTALVIGEVALAEDVSVWPMAVIRGDINRIRIGARSNIQDGTVIHVTHDGPYTPGGYPTSLGEDVTVGHRAIVHACTVGNRVLIGMGAILMDAAEVDDEVMIAANALVPPGKRLHSGWLYVGSPARAVRQLRPAEREQLRYSARYYVQLKERHRPVRN</sequence>
<dbReference type="HOGENOM" id="CLU_064827_7_0_6"/>